<keyword evidence="5 8" id="KW-0560">Oxidoreductase</keyword>
<evidence type="ECO:0000256" key="3">
    <source>
        <dbReference type="ARBA" id="ARBA00012281"/>
    </source>
</evidence>
<comment type="cofactor">
    <cofactor evidence="1 8">
        <name>thiamine diphosphate</name>
        <dbReference type="ChEBI" id="CHEBI:58937"/>
    </cofactor>
</comment>
<dbReference type="Pfam" id="PF00676">
    <property type="entry name" value="E1_dh"/>
    <property type="match status" value="1"/>
</dbReference>
<evidence type="ECO:0000256" key="6">
    <source>
        <dbReference type="ARBA" id="ARBA00023052"/>
    </source>
</evidence>
<dbReference type="SUPFAM" id="SSF52518">
    <property type="entry name" value="Thiamin diphosphate-binding fold (THDP-binding)"/>
    <property type="match status" value="1"/>
</dbReference>
<evidence type="ECO:0000313" key="11">
    <source>
        <dbReference type="Proteomes" id="UP000199072"/>
    </source>
</evidence>
<reference evidence="10 11" key="1">
    <citation type="submission" date="2016-10" db="EMBL/GenBank/DDBJ databases">
        <authorList>
            <person name="de Groot N.N."/>
        </authorList>
    </citation>
    <scope>NUCLEOTIDE SEQUENCE [LARGE SCALE GENOMIC DNA]</scope>
    <source>
        <strain evidence="10 11">47C3B</strain>
    </source>
</reference>
<evidence type="ECO:0000256" key="5">
    <source>
        <dbReference type="ARBA" id="ARBA00023002"/>
    </source>
</evidence>
<comment type="catalytic activity">
    <reaction evidence="8">
        <text>N(6)-[(R)-lipoyl]-L-lysyl-[protein] + pyruvate + H(+) = N(6)-[(R)-S(8)-acetyldihydrolipoyl]-L-lysyl-[protein] + CO2</text>
        <dbReference type="Rhea" id="RHEA:19189"/>
        <dbReference type="Rhea" id="RHEA-COMP:10474"/>
        <dbReference type="Rhea" id="RHEA-COMP:10478"/>
        <dbReference type="ChEBI" id="CHEBI:15361"/>
        <dbReference type="ChEBI" id="CHEBI:15378"/>
        <dbReference type="ChEBI" id="CHEBI:16526"/>
        <dbReference type="ChEBI" id="CHEBI:83099"/>
        <dbReference type="ChEBI" id="CHEBI:83111"/>
        <dbReference type="EC" id="1.2.4.1"/>
    </reaction>
</comment>
<accession>A0A1G7MSK3</accession>
<dbReference type="InterPro" id="IPR017597">
    <property type="entry name" value="Pyrv_DH_E1_asu_subgrp-y"/>
</dbReference>
<dbReference type="EC" id="1.2.4.1" evidence="3 8"/>
<evidence type="ECO:0000313" key="10">
    <source>
        <dbReference type="EMBL" id="SDF64775.1"/>
    </source>
</evidence>
<evidence type="ECO:0000256" key="2">
    <source>
        <dbReference type="ARBA" id="ARBA00011870"/>
    </source>
</evidence>
<evidence type="ECO:0000256" key="4">
    <source>
        <dbReference type="ARBA" id="ARBA00014159"/>
    </source>
</evidence>
<dbReference type="InterPro" id="IPR001017">
    <property type="entry name" value="DH_E1"/>
</dbReference>
<dbReference type="PANTHER" id="PTHR11516:SF60">
    <property type="entry name" value="PYRUVATE DEHYDROGENASE E1 COMPONENT SUBUNIT ALPHA"/>
    <property type="match status" value="1"/>
</dbReference>
<dbReference type="RefSeq" id="WP_091156851.1">
    <property type="nucleotide sequence ID" value="NZ_FNAI01000023.1"/>
</dbReference>
<proteinExistence type="predicted"/>
<keyword evidence="11" id="KW-1185">Reference proteome</keyword>
<evidence type="ECO:0000256" key="1">
    <source>
        <dbReference type="ARBA" id="ARBA00001964"/>
    </source>
</evidence>
<comment type="subunit">
    <text evidence="2 8">Heterodimer of an alpha and a beta chain.</text>
</comment>
<evidence type="ECO:0000256" key="7">
    <source>
        <dbReference type="ARBA" id="ARBA00023317"/>
    </source>
</evidence>
<organism evidence="10 11">
    <name type="scientific">Mucilaginibacter pineti</name>
    <dbReference type="NCBI Taxonomy" id="1391627"/>
    <lineage>
        <taxon>Bacteria</taxon>
        <taxon>Pseudomonadati</taxon>
        <taxon>Bacteroidota</taxon>
        <taxon>Sphingobacteriia</taxon>
        <taxon>Sphingobacteriales</taxon>
        <taxon>Sphingobacteriaceae</taxon>
        <taxon>Mucilaginibacter</taxon>
    </lineage>
</organism>
<gene>
    <name evidence="8" type="primary">pdhA</name>
    <name evidence="10" type="ORF">SAMN05216464_1235</name>
</gene>
<dbReference type="OrthoDB" id="9769337at2"/>
<dbReference type="PANTHER" id="PTHR11516">
    <property type="entry name" value="PYRUVATE DEHYDROGENASE E1 COMPONENT, ALPHA SUBUNIT BACTERIAL AND ORGANELLAR"/>
    <property type="match status" value="1"/>
</dbReference>
<keyword evidence="6 8" id="KW-0786">Thiamine pyrophosphate</keyword>
<dbReference type="GO" id="GO:0004739">
    <property type="term" value="F:pyruvate dehydrogenase (acetyl-transferring) activity"/>
    <property type="evidence" value="ECO:0007669"/>
    <property type="project" value="UniProtKB-UniRule"/>
</dbReference>
<comment type="function">
    <text evidence="8">The pyruvate dehydrogenase complex catalyzes the overall conversion of pyruvate to acetyl-CoA and CO(2).</text>
</comment>
<keyword evidence="7 8" id="KW-0670">Pyruvate</keyword>
<feature type="domain" description="Dehydrogenase E1 component" evidence="9">
    <location>
        <begin position="17"/>
        <end position="313"/>
    </location>
</feature>
<dbReference type="EMBL" id="FNAI01000023">
    <property type="protein sequence ID" value="SDF64775.1"/>
    <property type="molecule type" value="Genomic_DNA"/>
</dbReference>
<name>A0A1G7MSK3_9SPHI</name>
<sequence length="331" mass="37025">MSSIEINKDTYLMWYEQMLLMRKFEEKAGQLYGQQKIRGFCHLYIGQEAVLAGAMSVMKQEDSMITAYRDHAHALAKGVTPNSIMAELYGKATGCSKGKGGSMHMFSKEKHFYGGHGIVGGQVPLGAGIAFAEQYKGTEFVNMVYMGDGAVRQGALTETFNMAALWKLPVIFICENNGYAMGTSVARTTIQTDIYKLGLPYGIPSSAVDGMDPAAVHVAMDEAISRARAGEGPTFLEMRTYRYKGHSMSDPQKYRTKEELESYKAKDPIEITRQAIVEKKYADEAWFEEIDAKIKAIVDESVKFAEESPWPEASELYTDVYVQQDYPYIRD</sequence>
<dbReference type="InterPro" id="IPR050642">
    <property type="entry name" value="PDH_E1_Alpha_Subunit"/>
</dbReference>
<dbReference type="CDD" id="cd02000">
    <property type="entry name" value="TPP_E1_PDC_ADC_BCADC"/>
    <property type="match status" value="1"/>
</dbReference>
<evidence type="ECO:0000256" key="8">
    <source>
        <dbReference type="RuleBase" id="RU361139"/>
    </source>
</evidence>
<evidence type="ECO:0000259" key="9">
    <source>
        <dbReference type="Pfam" id="PF00676"/>
    </source>
</evidence>
<dbReference type="GO" id="GO:0006086">
    <property type="term" value="P:pyruvate decarboxylation to acetyl-CoA"/>
    <property type="evidence" value="ECO:0007669"/>
    <property type="project" value="InterPro"/>
</dbReference>
<dbReference type="Proteomes" id="UP000199072">
    <property type="component" value="Unassembled WGS sequence"/>
</dbReference>
<dbReference type="FunFam" id="3.40.50.970:FF:000013">
    <property type="entry name" value="Pyruvate dehydrogenase E1 component subunit alpha"/>
    <property type="match status" value="1"/>
</dbReference>
<dbReference type="NCBIfam" id="TIGR03182">
    <property type="entry name" value="PDH_E1_alph_y"/>
    <property type="match status" value="1"/>
</dbReference>
<dbReference type="InterPro" id="IPR029061">
    <property type="entry name" value="THDP-binding"/>
</dbReference>
<dbReference type="STRING" id="1391627.SAMN05216464_1235"/>
<dbReference type="AlphaFoldDB" id="A0A1G7MSK3"/>
<dbReference type="Gene3D" id="3.40.50.970">
    <property type="match status" value="1"/>
</dbReference>
<protein>
    <recommendedName>
        <fullName evidence="4 8">Pyruvate dehydrogenase E1 component subunit alpha</fullName>
        <ecNumber evidence="3 8">1.2.4.1</ecNumber>
    </recommendedName>
</protein>